<dbReference type="InterPro" id="IPR013083">
    <property type="entry name" value="Znf_RING/FYVE/PHD"/>
</dbReference>
<proteinExistence type="predicted"/>
<feature type="domain" description="B box-type" evidence="9">
    <location>
        <begin position="146"/>
        <end position="186"/>
    </location>
</feature>
<evidence type="ECO:0000313" key="13">
    <source>
        <dbReference type="RefSeq" id="XP_008283552.1"/>
    </source>
</evidence>
<dbReference type="PANTHER" id="PTHR25465:SF5">
    <property type="entry name" value="E3 UBIQUITIN_ISG15 LIGASE TRIM25-RELATED"/>
    <property type="match status" value="1"/>
</dbReference>
<dbReference type="Gene3D" id="3.30.40.10">
    <property type="entry name" value="Zinc/RING finger domain, C3HC4 (zinc finger)"/>
    <property type="match status" value="1"/>
</dbReference>
<keyword evidence="2" id="KW-0479">Metal-binding</keyword>
<dbReference type="InterPro" id="IPR013320">
    <property type="entry name" value="ConA-like_dom_sf"/>
</dbReference>
<dbReference type="GO" id="GO:0005737">
    <property type="term" value="C:cytoplasm"/>
    <property type="evidence" value="ECO:0007669"/>
    <property type="project" value="UniProtKB-ARBA"/>
</dbReference>
<dbReference type="Gene3D" id="2.60.120.920">
    <property type="match status" value="1"/>
</dbReference>
<dbReference type="InterPro" id="IPR003877">
    <property type="entry name" value="SPRY_dom"/>
</dbReference>
<feature type="coiled-coil region" evidence="7">
    <location>
        <begin position="259"/>
        <end position="296"/>
    </location>
</feature>
<dbReference type="GeneTree" id="ENSGT01150000286922"/>
<dbReference type="Pfam" id="PF15227">
    <property type="entry name" value="zf-C3HC4_4"/>
    <property type="match status" value="1"/>
</dbReference>
<dbReference type="InterPro" id="IPR003879">
    <property type="entry name" value="Butyrophylin_SPRY"/>
</dbReference>
<dbReference type="SUPFAM" id="SSF49899">
    <property type="entry name" value="Concanavalin A-like lectins/glucanases"/>
    <property type="match status" value="1"/>
</dbReference>
<dbReference type="GeneID" id="103359799"/>
<evidence type="ECO:0000256" key="2">
    <source>
        <dbReference type="ARBA" id="ARBA00022723"/>
    </source>
</evidence>
<feature type="domain" description="RING-type" evidence="8">
    <location>
        <begin position="15"/>
        <end position="58"/>
    </location>
</feature>
<evidence type="ECO:0000256" key="6">
    <source>
        <dbReference type="PROSITE-ProRule" id="PRU00024"/>
    </source>
</evidence>
<dbReference type="RefSeq" id="XP_008283552.1">
    <property type="nucleotide sequence ID" value="XM_008285330.1"/>
</dbReference>
<evidence type="ECO:0000256" key="3">
    <source>
        <dbReference type="ARBA" id="ARBA00022771"/>
    </source>
</evidence>
<dbReference type="PROSITE" id="PS00518">
    <property type="entry name" value="ZF_RING_1"/>
    <property type="match status" value="1"/>
</dbReference>
<dbReference type="Pfam" id="PF25600">
    <property type="entry name" value="TRIM_CC"/>
    <property type="match status" value="1"/>
</dbReference>
<keyword evidence="5" id="KW-0391">Immunity</keyword>
<keyword evidence="1" id="KW-0399">Innate immunity</keyword>
<dbReference type="InterPro" id="IPR043136">
    <property type="entry name" value="B30.2/SPRY_sf"/>
</dbReference>
<dbReference type="InterPro" id="IPR006574">
    <property type="entry name" value="PRY"/>
</dbReference>
<dbReference type="Pfam" id="PF00643">
    <property type="entry name" value="zf-B_box"/>
    <property type="match status" value="1"/>
</dbReference>
<protein>
    <submittedName>
        <fullName evidence="11 13">Tripartite motif-containing protein 16-like</fullName>
    </submittedName>
</protein>
<dbReference type="Gene3D" id="3.30.160.60">
    <property type="entry name" value="Classic Zinc Finger"/>
    <property type="match status" value="1"/>
</dbReference>
<dbReference type="SMART" id="SM00184">
    <property type="entry name" value="RING"/>
    <property type="match status" value="1"/>
</dbReference>
<keyword evidence="3 6" id="KW-0863">Zinc-finger</keyword>
<evidence type="ECO:0000256" key="5">
    <source>
        <dbReference type="ARBA" id="ARBA00022859"/>
    </source>
</evidence>
<dbReference type="OrthoDB" id="6270329at2759"/>
<dbReference type="CDD" id="cd19769">
    <property type="entry name" value="Bbox2_TRIM16-like"/>
    <property type="match status" value="1"/>
</dbReference>
<name>A0A3B5B8I7_9TELE</name>
<accession>A0A3B5B8I7</accession>
<evidence type="ECO:0000259" key="10">
    <source>
        <dbReference type="PROSITE" id="PS50188"/>
    </source>
</evidence>
<dbReference type="Pfam" id="PF13765">
    <property type="entry name" value="PRY"/>
    <property type="match status" value="1"/>
</dbReference>
<keyword evidence="4" id="KW-0862">Zinc</keyword>
<evidence type="ECO:0000313" key="12">
    <source>
        <dbReference type="Proteomes" id="UP000694891"/>
    </source>
</evidence>
<evidence type="ECO:0000256" key="1">
    <source>
        <dbReference type="ARBA" id="ARBA00022588"/>
    </source>
</evidence>
<keyword evidence="7" id="KW-0175">Coiled coil</keyword>
<organism evidence="11">
    <name type="scientific">Stegastes partitus</name>
    <name type="common">bicolor damselfish</name>
    <dbReference type="NCBI Taxonomy" id="144197"/>
    <lineage>
        <taxon>Eukaryota</taxon>
        <taxon>Metazoa</taxon>
        <taxon>Chordata</taxon>
        <taxon>Craniata</taxon>
        <taxon>Vertebrata</taxon>
        <taxon>Euteleostomi</taxon>
        <taxon>Actinopterygii</taxon>
        <taxon>Neopterygii</taxon>
        <taxon>Teleostei</taxon>
        <taxon>Neoteleostei</taxon>
        <taxon>Acanthomorphata</taxon>
        <taxon>Ovalentaria</taxon>
        <taxon>Pomacentridae</taxon>
        <taxon>Stegastes</taxon>
    </lineage>
</organism>
<evidence type="ECO:0000259" key="8">
    <source>
        <dbReference type="PROSITE" id="PS50089"/>
    </source>
</evidence>
<dbReference type="InterPro" id="IPR017907">
    <property type="entry name" value="Znf_RING_CS"/>
</dbReference>
<evidence type="ECO:0000256" key="7">
    <source>
        <dbReference type="SAM" id="Coils"/>
    </source>
</evidence>
<dbReference type="PROSITE" id="PS50089">
    <property type="entry name" value="ZF_RING_2"/>
    <property type="match status" value="1"/>
</dbReference>
<evidence type="ECO:0000313" key="11">
    <source>
        <dbReference type="Ensembl" id="ENSSPAP00000029395.1"/>
    </source>
</evidence>
<dbReference type="InterPro" id="IPR001841">
    <property type="entry name" value="Znf_RING"/>
</dbReference>
<feature type="domain" description="B30.2/SPRY" evidence="10">
    <location>
        <begin position="351"/>
        <end position="539"/>
    </location>
</feature>
<dbReference type="GO" id="GO:0045087">
    <property type="term" value="P:innate immune response"/>
    <property type="evidence" value="ECO:0007669"/>
    <property type="project" value="UniProtKB-KW"/>
</dbReference>
<dbReference type="PROSITE" id="PS50119">
    <property type="entry name" value="ZF_BBOX"/>
    <property type="match status" value="1"/>
</dbReference>
<gene>
    <name evidence="13" type="primary">LOC103359799</name>
</gene>
<dbReference type="Ensembl" id="ENSSPAT00000029864.1">
    <property type="protein sequence ID" value="ENSSPAP00000029395.1"/>
    <property type="gene ID" value="ENSSPAG00000022098.1"/>
</dbReference>
<dbReference type="InterPro" id="IPR001870">
    <property type="entry name" value="B30.2/SPRY"/>
</dbReference>
<reference evidence="11" key="1">
    <citation type="submission" date="2023-09" db="UniProtKB">
        <authorList>
            <consortium name="Ensembl"/>
        </authorList>
    </citation>
    <scope>IDENTIFICATION</scope>
</reference>
<reference evidence="13" key="2">
    <citation type="submission" date="2025-04" db="UniProtKB">
        <authorList>
            <consortium name="RefSeq"/>
        </authorList>
    </citation>
    <scope>IDENTIFICATION</scope>
</reference>
<dbReference type="SMART" id="SM00589">
    <property type="entry name" value="PRY"/>
    <property type="match status" value="1"/>
</dbReference>
<dbReference type="STRING" id="144197.ENSSPAP00000029395"/>
<dbReference type="SUPFAM" id="SSF57845">
    <property type="entry name" value="B-box zinc-binding domain"/>
    <property type="match status" value="1"/>
</dbReference>
<dbReference type="Proteomes" id="UP000694891">
    <property type="component" value="Unplaced"/>
</dbReference>
<dbReference type="InterPro" id="IPR000315">
    <property type="entry name" value="Znf_B-box"/>
</dbReference>
<dbReference type="GO" id="GO:0008270">
    <property type="term" value="F:zinc ion binding"/>
    <property type="evidence" value="ECO:0007669"/>
    <property type="project" value="UniProtKB-KW"/>
</dbReference>
<sequence length="539" mass="62059">MAQKEVELDPEKLSCSICVDQLKDPVTIPCGHRYCMKCIESHWDREDENVIYSCPQCRETFTPRPVLGKRILLTEIVEEPNKTGHQAADYCYAGAEDVTCDVCTGRKRKAVKSCLVCLASYCEKDVQPHYEAPAFKKHKLVEPKNLQENICSCHDEVMKIFCRTDQQLICYLCAMDEHRGHNKVSAAAERTERQRELEVSRQNIQQRTQDREKDVKLLQQELENIDSSAYKAVEDSEKMFTKMIRVIKKKCCDVKKQISSQHETEKSRVQEVVKELKQEITELKSKDAEMKQLLDTEDHNQFLHNYPLVPEVSESKHSSRINICPQTYFEELTASVSEVKDKVQKILRDGWTHNPPKPKTRAEFLKYSCDITLDPNTTNTQLVSDGDRKVKAVRQLQSYPDHSDRFTDYRQVLSRESLTERCYWEVELRGLGAAVAVSYKDISRAASESEFGSTDKSWALQCYKDSWAFLFNNAKTSIPVPQSSRIGVYLDYSEGILSFYSVSETMTLLHKVQTKFNQPLHAGLNLVYFGSSAEFFEPK</sequence>
<keyword evidence="12" id="KW-1185">Reference proteome</keyword>
<dbReference type="AlphaFoldDB" id="A0A3B5B8I7"/>
<dbReference type="Gene3D" id="4.10.830.40">
    <property type="match status" value="1"/>
</dbReference>
<evidence type="ECO:0000259" key="9">
    <source>
        <dbReference type="PROSITE" id="PS50119"/>
    </source>
</evidence>
<dbReference type="InterPro" id="IPR051051">
    <property type="entry name" value="E3_ubiq-ligase_TRIM/RNF"/>
</dbReference>
<dbReference type="SUPFAM" id="SSF57850">
    <property type="entry name" value="RING/U-box"/>
    <property type="match status" value="1"/>
</dbReference>
<dbReference type="SMART" id="SM00336">
    <property type="entry name" value="BBOX"/>
    <property type="match status" value="1"/>
</dbReference>
<dbReference type="PROSITE" id="PS50188">
    <property type="entry name" value="B302_SPRY"/>
    <property type="match status" value="1"/>
</dbReference>
<dbReference type="CDD" id="cd16040">
    <property type="entry name" value="SPRY_PRY_SNTX"/>
    <property type="match status" value="1"/>
</dbReference>
<evidence type="ECO:0000256" key="4">
    <source>
        <dbReference type="ARBA" id="ARBA00022833"/>
    </source>
</evidence>
<dbReference type="PRINTS" id="PR01407">
    <property type="entry name" value="BUTYPHLNCDUF"/>
</dbReference>
<dbReference type="PANTHER" id="PTHR25465">
    <property type="entry name" value="B-BOX DOMAIN CONTAINING"/>
    <property type="match status" value="1"/>
</dbReference>
<dbReference type="Pfam" id="PF00622">
    <property type="entry name" value="SPRY"/>
    <property type="match status" value="1"/>
</dbReference>
<dbReference type="InterPro" id="IPR058030">
    <property type="entry name" value="TRIM8/14/16/25/29/45/65_CC"/>
</dbReference>